<dbReference type="AlphaFoldDB" id="A0A9N9JP16"/>
<reference evidence="2" key="1">
    <citation type="submission" date="2021-06" db="EMBL/GenBank/DDBJ databases">
        <authorList>
            <person name="Kallberg Y."/>
            <person name="Tangrot J."/>
            <person name="Rosling A."/>
        </authorList>
    </citation>
    <scope>NUCLEOTIDE SEQUENCE</scope>
    <source>
        <strain evidence="2">MA453B</strain>
    </source>
</reference>
<accession>A0A9N9JP16</accession>
<evidence type="ECO:0000313" key="2">
    <source>
        <dbReference type="EMBL" id="CAG8789570.1"/>
    </source>
</evidence>
<organism evidence="2 3">
    <name type="scientific">Dentiscutata erythropus</name>
    <dbReference type="NCBI Taxonomy" id="1348616"/>
    <lineage>
        <taxon>Eukaryota</taxon>
        <taxon>Fungi</taxon>
        <taxon>Fungi incertae sedis</taxon>
        <taxon>Mucoromycota</taxon>
        <taxon>Glomeromycotina</taxon>
        <taxon>Glomeromycetes</taxon>
        <taxon>Diversisporales</taxon>
        <taxon>Gigasporaceae</taxon>
        <taxon>Dentiscutata</taxon>
    </lineage>
</organism>
<gene>
    <name evidence="2" type="ORF">DERYTH_LOCUS21132</name>
</gene>
<feature type="transmembrane region" description="Helical" evidence="1">
    <location>
        <begin position="42"/>
        <end position="61"/>
    </location>
</feature>
<proteinExistence type="predicted"/>
<dbReference type="EMBL" id="CAJVPY010026325">
    <property type="protein sequence ID" value="CAG8789570.1"/>
    <property type="molecule type" value="Genomic_DNA"/>
</dbReference>
<keyword evidence="1" id="KW-0812">Transmembrane</keyword>
<keyword evidence="1" id="KW-1133">Transmembrane helix</keyword>
<dbReference type="Proteomes" id="UP000789405">
    <property type="component" value="Unassembled WGS sequence"/>
</dbReference>
<sequence>MQKIECYLKSLELIVDTESGQRREKALELLKLYKLASIRESFFLRIGSVVGVFSMSIIQVFSMSYESSVGAQWKEITTSEVKDKPKLKHSLVELLKSAQL</sequence>
<feature type="non-terminal residue" evidence="2">
    <location>
        <position position="100"/>
    </location>
</feature>
<comment type="caution">
    <text evidence="2">The sequence shown here is derived from an EMBL/GenBank/DDBJ whole genome shotgun (WGS) entry which is preliminary data.</text>
</comment>
<evidence type="ECO:0000256" key="1">
    <source>
        <dbReference type="SAM" id="Phobius"/>
    </source>
</evidence>
<evidence type="ECO:0000313" key="3">
    <source>
        <dbReference type="Proteomes" id="UP000789405"/>
    </source>
</evidence>
<name>A0A9N9JP16_9GLOM</name>
<keyword evidence="1" id="KW-0472">Membrane</keyword>
<protein>
    <submittedName>
        <fullName evidence="2">21850_t:CDS:1</fullName>
    </submittedName>
</protein>
<keyword evidence="3" id="KW-1185">Reference proteome</keyword>